<dbReference type="AlphaFoldDB" id="A0A183ANG9"/>
<proteinExistence type="predicted"/>
<dbReference type="GO" id="GO:0005737">
    <property type="term" value="C:cytoplasm"/>
    <property type="evidence" value="ECO:0007669"/>
    <property type="project" value="TreeGrafter"/>
</dbReference>
<feature type="region of interest" description="Disordered" evidence="1">
    <location>
        <begin position="1"/>
        <end position="25"/>
    </location>
</feature>
<feature type="compositionally biased region" description="Polar residues" evidence="1">
    <location>
        <begin position="295"/>
        <end position="320"/>
    </location>
</feature>
<dbReference type="PANTHER" id="PTHR16019:SF5">
    <property type="entry name" value="BSD DOMAIN-CONTAINING PROTEIN 1"/>
    <property type="match status" value="1"/>
</dbReference>
<dbReference type="WBParaSite" id="ECPE_0000853001-mRNA-1">
    <property type="protein sequence ID" value="ECPE_0000853001-mRNA-1"/>
    <property type="gene ID" value="ECPE_0000853001"/>
</dbReference>
<dbReference type="PANTHER" id="PTHR16019">
    <property type="entry name" value="SYNAPSE-ASSOCIATED PROTEIN"/>
    <property type="match status" value="1"/>
</dbReference>
<feature type="region of interest" description="Disordered" evidence="1">
    <location>
        <begin position="255"/>
        <end position="320"/>
    </location>
</feature>
<name>A0A183ANG9_9TREM</name>
<evidence type="ECO:0000313" key="4">
    <source>
        <dbReference type="Proteomes" id="UP000272942"/>
    </source>
</evidence>
<evidence type="ECO:0000256" key="1">
    <source>
        <dbReference type="SAM" id="MobiDB-lite"/>
    </source>
</evidence>
<feature type="region of interest" description="Disordered" evidence="1">
    <location>
        <begin position="333"/>
        <end position="375"/>
    </location>
</feature>
<organism evidence="5">
    <name type="scientific">Echinostoma caproni</name>
    <dbReference type="NCBI Taxonomy" id="27848"/>
    <lineage>
        <taxon>Eukaryota</taxon>
        <taxon>Metazoa</taxon>
        <taxon>Spiralia</taxon>
        <taxon>Lophotrochozoa</taxon>
        <taxon>Platyhelminthes</taxon>
        <taxon>Trematoda</taxon>
        <taxon>Digenea</taxon>
        <taxon>Plagiorchiida</taxon>
        <taxon>Echinostomata</taxon>
        <taxon>Echinostomatoidea</taxon>
        <taxon>Echinostomatidae</taxon>
        <taxon>Echinostoma</taxon>
    </lineage>
</organism>
<dbReference type="InterPro" id="IPR005607">
    <property type="entry name" value="BSD_dom"/>
</dbReference>
<feature type="compositionally biased region" description="Basic residues" evidence="1">
    <location>
        <begin position="344"/>
        <end position="355"/>
    </location>
</feature>
<dbReference type="PROSITE" id="PS50858">
    <property type="entry name" value="BSD"/>
    <property type="match status" value="1"/>
</dbReference>
<sequence length="487" mass="53101">MKQDFGEVVSVVSKEPRDTVSRTASSVRQRITAMADAALKLDPSEFSLLPETSGDQENRLAPEDKVATPPNLSELPSLSSIRSDVSHLFTGFVSSLFGADDEQQTRGSRDRREARLQIIRADPATYEREPATPPAHLGVHSYADWRAAYFDETTCQPRPGIPLCGARNPANDDQPDDALLEPPHPSPEELLDKYPFMRTYLTQLVRVDGQLSGKGLTDADFWSRYYYHVWLLDVTERRRQKLAARVASTTTLKATGGIGTADRSSESVDQADGANRDETNDWFVGDSDAEDSVESKITQGPTIPFSQPLPTETANSTDSELQASAVKLLETHAAAHAKGSKSTGKSRRKRVKKRSGSNINDVHLHGSESLVHPMPDQESSVATTTVVEVEQAKPVLNFPTPSEPTTSSELVGVPRPIGESDDFFTSGSSSVVVLSNSEDEPDLQLSNTVMPESAQVTAVGEVTSNISEMNIGKHEIVRCVYPSHQTD</sequence>
<reference evidence="5" key="1">
    <citation type="submission" date="2016-06" db="UniProtKB">
        <authorList>
            <consortium name="WormBaseParasite"/>
        </authorList>
    </citation>
    <scope>IDENTIFICATION</scope>
</reference>
<reference evidence="3 4" key="2">
    <citation type="submission" date="2018-11" db="EMBL/GenBank/DDBJ databases">
        <authorList>
            <consortium name="Pathogen Informatics"/>
        </authorList>
    </citation>
    <scope>NUCLEOTIDE SEQUENCE [LARGE SCALE GENOMIC DNA]</scope>
    <source>
        <strain evidence="3 4">Egypt</strain>
    </source>
</reference>
<gene>
    <name evidence="3" type="ORF">ECPE_LOCUS8504</name>
</gene>
<dbReference type="EMBL" id="UZAN01046068">
    <property type="protein sequence ID" value="VDP83668.1"/>
    <property type="molecule type" value="Genomic_DNA"/>
</dbReference>
<feature type="compositionally biased region" description="Basic and acidic residues" evidence="1">
    <location>
        <begin position="56"/>
        <end position="66"/>
    </location>
</feature>
<dbReference type="Proteomes" id="UP000272942">
    <property type="component" value="Unassembled WGS sequence"/>
</dbReference>
<dbReference type="OrthoDB" id="73788at2759"/>
<keyword evidence="4" id="KW-1185">Reference proteome</keyword>
<dbReference type="InterPro" id="IPR051494">
    <property type="entry name" value="BSD_domain-containing"/>
</dbReference>
<feature type="region of interest" description="Disordered" evidence="1">
    <location>
        <begin position="47"/>
        <end position="68"/>
    </location>
</feature>
<evidence type="ECO:0000313" key="3">
    <source>
        <dbReference type="EMBL" id="VDP83668.1"/>
    </source>
</evidence>
<evidence type="ECO:0000313" key="5">
    <source>
        <dbReference type="WBParaSite" id="ECPE_0000853001-mRNA-1"/>
    </source>
</evidence>
<protein>
    <submittedName>
        <fullName evidence="5">BSD domain-containing protein</fullName>
    </submittedName>
</protein>
<feature type="domain" description="BSD" evidence="2">
    <location>
        <begin position="188"/>
        <end position="233"/>
    </location>
</feature>
<accession>A0A183ANG9</accession>
<evidence type="ECO:0000259" key="2">
    <source>
        <dbReference type="PROSITE" id="PS50858"/>
    </source>
</evidence>